<proteinExistence type="predicted"/>
<evidence type="ECO:0000313" key="2">
    <source>
        <dbReference type="Proteomes" id="UP000183104"/>
    </source>
</evidence>
<protein>
    <submittedName>
        <fullName evidence="1">Uncharacterized protein</fullName>
    </submittedName>
</protein>
<name>A0A0N8PMS7_9GAMM</name>
<dbReference type="EMBL" id="FMUN01000002">
    <property type="protein sequence ID" value="SCX98709.1"/>
    <property type="molecule type" value="Genomic_DNA"/>
</dbReference>
<organism evidence="1 2">
    <name type="scientific">Thiohalorhabdus denitrificans</name>
    <dbReference type="NCBI Taxonomy" id="381306"/>
    <lineage>
        <taxon>Bacteria</taxon>
        <taxon>Pseudomonadati</taxon>
        <taxon>Pseudomonadota</taxon>
        <taxon>Gammaproteobacteria</taxon>
        <taxon>Thiohalorhabdales</taxon>
        <taxon>Thiohalorhabdaceae</taxon>
        <taxon>Thiohalorhabdus</taxon>
    </lineage>
</organism>
<gene>
    <name evidence="1" type="ORF">SAMN05661077_0946</name>
</gene>
<dbReference type="AlphaFoldDB" id="A0A0N8PMS7"/>
<reference evidence="2" key="1">
    <citation type="submission" date="2016-10" db="EMBL/GenBank/DDBJ databases">
        <authorList>
            <person name="Varghese N."/>
        </authorList>
    </citation>
    <scope>NUCLEOTIDE SEQUENCE [LARGE SCALE GENOMIC DNA]</scope>
    <source>
        <strain evidence="2">HL 19</strain>
    </source>
</reference>
<keyword evidence="2" id="KW-1185">Reference proteome</keyword>
<dbReference type="PROSITE" id="PS51257">
    <property type="entry name" value="PROKAR_LIPOPROTEIN"/>
    <property type="match status" value="1"/>
</dbReference>
<sequence>MNGTKVSMLAAALAVPVGLVGCGSSGGGGGGGTVTYTGSTSEAEIDESNGSDALSGVLSGSTTAASSEDTVSAVEGSLPTEAVNVLQVGLDRAKKGLDQEVSGGGQEVLAGADYTEEKSCPEGGSYSFTLKDNDGNEALSDGDEMVYSFDSCVEEDGLTFDGGFAVAYTAGAADGMDIDWSMDFRDLTMQGSGMDFGVDGDFRMLSGTEAQNYDAEGDGPGMPHEAPASVDMVMVANIEMVDFAQGEQFLLENAEIWAGSDDSTLDPVLVYHGTDPENGKVYKSCLGDLGCVTVDHDKTTYFTWSDYSTNSNPYPATGVLRVNGGNGTWVKLDANTGDNSTVYVTTSDKTLDMEPMDWSEVSAATMDTLLQ</sequence>
<accession>A0A0N8PMS7</accession>
<dbReference type="RefSeq" id="WP_054966550.1">
    <property type="nucleotide sequence ID" value="NZ_FMUN01000002.1"/>
</dbReference>
<evidence type="ECO:0000313" key="1">
    <source>
        <dbReference type="EMBL" id="SCX98709.1"/>
    </source>
</evidence>
<dbReference type="Proteomes" id="UP000183104">
    <property type="component" value="Unassembled WGS sequence"/>
</dbReference>